<sequence>MGGAMPNSVVFDVHIDTCASHLHRRMSHRNTLSSLQRVGAAADFHPPKQQSDKSLLPTEAIALLVFCI</sequence>
<evidence type="ECO:0000313" key="2">
    <source>
        <dbReference type="Proteomes" id="UP000299102"/>
    </source>
</evidence>
<dbReference type="EMBL" id="BGZK01000002">
    <property type="protein sequence ID" value="GBO99092.1"/>
    <property type="molecule type" value="Genomic_DNA"/>
</dbReference>
<gene>
    <name evidence="1" type="ORF">EVAR_430_1</name>
</gene>
<accession>A0A4C1SA53</accession>
<evidence type="ECO:0000313" key="1">
    <source>
        <dbReference type="EMBL" id="GBO99092.1"/>
    </source>
</evidence>
<protein>
    <submittedName>
        <fullName evidence="1">Uncharacterized protein</fullName>
    </submittedName>
</protein>
<reference evidence="1 2" key="1">
    <citation type="journal article" date="2019" name="Commun. Biol.">
        <title>The bagworm genome reveals a unique fibroin gene that provides high tensile strength.</title>
        <authorList>
            <person name="Kono N."/>
            <person name="Nakamura H."/>
            <person name="Ohtoshi R."/>
            <person name="Tomita M."/>
            <person name="Numata K."/>
            <person name="Arakawa K."/>
        </authorList>
    </citation>
    <scope>NUCLEOTIDE SEQUENCE [LARGE SCALE GENOMIC DNA]</scope>
</reference>
<comment type="caution">
    <text evidence="1">The sequence shown here is derived from an EMBL/GenBank/DDBJ whole genome shotgun (WGS) entry which is preliminary data.</text>
</comment>
<keyword evidence="2" id="KW-1185">Reference proteome</keyword>
<organism evidence="1 2">
    <name type="scientific">Eumeta variegata</name>
    <name type="common">Bagworm moth</name>
    <name type="synonym">Eumeta japonica</name>
    <dbReference type="NCBI Taxonomy" id="151549"/>
    <lineage>
        <taxon>Eukaryota</taxon>
        <taxon>Metazoa</taxon>
        <taxon>Ecdysozoa</taxon>
        <taxon>Arthropoda</taxon>
        <taxon>Hexapoda</taxon>
        <taxon>Insecta</taxon>
        <taxon>Pterygota</taxon>
        <taxon>Neoptera</taxon>
        <taxon>Endopterygota</taxon>
        <taxon>Lepidoptera</taxon>
        <taxon>Glossata</taxon>
        <taxon>Ditrysia</taxon>
        <taxon>Tineoidea</taxon>
        <taxon>Psychidae</taxon>
        <taxon>Oiketicinae</taxon>
        <taxon>Eumeta</taxon>
    </lineage>
</organism>
<dbReference type="Proteomes" id="UP000299102">
    <property type="component" value="Unassembled WGS sequence"/>
</dbReference>
<name>A0A4C1SA53_EUMVA</name>
<dbReference type="AlphaFoldDB" id="A0A4C1SA53"/>
<proteinExistence type="predicted"/>